<evidence type="ECO:0000313" key="4">
    <source>
        <dbReference type="Proteomes" id="UP000799772"/>
    </source>
</evidence>
<dbReference type="InterPro" id="IPR017850">
    <property type="entry name" value="Alkaline_phosphatase_core_sf"/>
</dbReference>
<dbReference type="InterPro" id="IPR007312">
    <property type="entry name" value="Phosphoesterase"/>
</dbReference>
<sequence length="615" mass="67802">MPLLASSLLALGAFALSAEAGLSQIDHVVLFMQENRAFDHYFGTMAGIRGFKDPNRLQAPGHKPVWYQDVDSSLSNDTDSLLPWYLNYLGGDWVEATQCMSAGDNGWNDNHAALNDDLNNKWALNNTPWSWGYYKRSDLPVHFGIAEGWTIGDMYQESVIASTNPNRVSWASGSINAPGSPQTPDEGGITIDNNETPGCEGTDLNCYPLKWKTFAEYWEDAGVSWQLYQDVDNFDDNPLAWFQQFQQASNTSALGKKGMSFLGLDKFYEDAKNGNLPSISYIIGPAELSEHPPYQPKDGGWLQQQIVNAVVNGKNYDKTALIISFDETGGWGDHVVPYHSPKNTPGEWIEDPYSKLGDVYTGPGFRLPFYIVSPWTRGGHVFTERSDHISQIKFVEEWLASKGKHVVTTQVPAWRRAHMSDLTKAFDFSKTDLSIPNIPKADTPSLDSKGVWNGYAVCEAAFNVTRPPVPYGKQTEATSLVTESGFKSVRGQLTEGRYLTFEASGYALGVAGSFVVAQRATSKHNSKSQRWVIHQTVDGGQGAAEVILSSAVDGRYLAKGNRLTSDKSRAQGFKIVDQGNGKGYTIQATSGQHLGISRARLCTSKTSWNVFSVTY</sequence>
<evidence type="ECO:0000313" key="3">
    <source>
        <dbReference type="EMBL" id="KAF2094978.1"/>
    </source>
</evidence>
<evidence type="ECO:0000256" key="1">
    <source>
        <dbReference type="ARBA" id="ARBA00022801"/>
    </source>
</evidence>
<proteinExistence type="predicted"/>
<reference evidence="3" key="1">
    <citation type="journal article" date="2020" name="Stud. Mycol.">
        <title>101 Dothideomycetes genomes: a test case for predicting lifestyles and emergence of pathogens.</title>
        <authorList>
            <person name="Haridas S."/>
            <person name="Albert R."/>
            <person name="Binder M."/>
            <person name="Bloem J."/>
            <person name="Labutti K."/>
            <person name="Salamov A."/>
            <person name="Andreopoulos B."/>
            <person name="Baker S."/>
            <person name="Barry K."/>
            <person name="Bills G."/>
            <person name="Bluhm B."/>
            <person name="Cannon C."/>
            <person name="Castanera R."/>
            <person name="Culley D."/>
            <person name="Daum C."/>
            <person name="Ezra D."/>
            <person name="Gonzalez J."/>
            <person name="Henrissat B."/>
            <person name="Kuo A."/>
            <person name="Liang C."/>
            <person name="Lipzen A."/>
            <person name="Lutzoni F."/>
            <person name="Magnuson J."/>
            <person name="Mondo S."/>
            <person name="Nolan M."/>
            <person name="Ohm R."/>
            <person name="Pangilinan J."/>
            <person name="Park H.-J."/>
            <person name="Ramirez L."/>
            <person name="Alfaro M."/>
            <person name="Sun H."/>
            <person name="Tritt A."/>
            <person name="Yoshinaga Y."/>
            <person name="Zwiers L.-H."/>
            <person name="Turgeon B."/>
            <person name="Goodwin S."/>
            <person name="Spatafora J."/>
            <person name="Crous P."/>
            <person name="Grigoriev I."/>
        </authorList>
    </citation>
    <scope>NUCLEOTIDE SEQUENCE</scope>
    <source>
        <strain evidence="3">CBS 133067</strain>
    </source>
</reference>
<name>A0A9P4M2T7_9PEZI</name>
<evidence type="ECO:0000256" key="2">
    <source>
        <dbReference type="SAM" id="SignalP"/>
    </source>
</evidence>
<dbReference type="Pfam" id="PF04185">
    <property type="entry name" value="Phosphoesterase"/>
    <property type="match status" value="1"/>
</dbReference>
<keyword evidence="4" id="KW-1185">Reference proteome</keyword>
<comment type="caution">
    <text evidence="3">The sequence shown here is derived from an EMBL/GenBank/DDBJ whole genome shotgun (WGS) entry which is preliminary data.</text>
</comment>
<dbReference type="EMBL" id="ML978133">
    <property type="protein sequence ID" value="KAF2094978.1"/>
    <property type="molecule type" value="Genomic_DNA"/>
</dbReference>
<gene>
    <name evidence="3" type="ORF">NA57DRAFT_45986</name>
</gene>
<feature type="chain" id="PRO_5040336412" evidence="2">
    <location>
        <begin position="21"/>
        <end position="615"/>
    </location>
</feature>
<keyword evidence="2" id="KW-0732">Signal</keyword>
<dbReference type="PANTHER" id="PTHR31956:SF1">
    <property type="entry name" value="NON-SPECIFIC PHOSPHOLIPASE C1"/>
    <property type="match status" value="1"/>
</dbReference>
<dbReference type="PANTHER" id="PTHR31956">
    <property type="entry name" value="NON-SPECIFIC PHOSPHOLIPASE C4-RELATED"/>
    <property type="match status" value="1"/>
</dbReference>
<dbReference type="OrthoDB" id="5135119at2759"/>
<accession>A0A9P4M2T7</accession>
<feature type="signal peptide" evidence="2">
    <location>
        <begin position="1"/>
        <end position="20"/>
    </location>
</feature>
<dbReference type="Gene3D" id="3.40.720.10">
    <property type="entry name" value="Alkaline Phosphatase, subunit A"/>
    <property type="match status" value="1"/>
</dbReference>
<dbReference type="GO" id="GO:0042578">
    <property type="term" value="F:phosphoric ester hydrolase activity"/>
    <property type="evidence" value="ECO:0007669"/>
    <property type="project" value="UniProtKB-ARBA"/>
</dbReference>
<keyword evidence="1" id="KW-0378">Hydrolase</keyword>
<protein>
    <submittedName>
        <fullName evidence="3">Phosphoesterase-domain-containing protein</fullName>
    </submittedName>
</protein>
<dbReference type="CDD" id="cd16014">
    <property type="entry name" value="PLC"/>
    <property type="match status" value="1"/>
</dbReference>
<organism evidence="3 4">
    <name type="scientific">Rhizodiscina lignyota</name>
    <dbReference type="NCBI Taxonomy" id="1504668"/>
    <lineage>
        <taxon>Eukaryota</taxon>
        <taxon>Fungi</taxon>
        <taxon>Dikarya</taxon>
        <taxon>Ascomycota</taxon>
        <taxon>Pezizomycotina</taxon>
        <taxon>Dothideomycetes</taxon>
        <taxon>Pleosporomycetidae</taxon>
        <taxon>Aulographales</taxon>
        <taxon>Rhizodiscinaceae</taxon>
        <taxon>Rhizodiscina</taxon>
    </lineage>
</organism>
<dbReference type="Proteomes" id="UP000799772">
    <property type="component" value="Unassembled WGS sequence"/>
</dbReference>
<dbReference type="AlphaFoldDB" id="A0A9P4M2T7"/>